<comment type="caution">
    <text evidence="2">The sequence shown here is derived from an EMBL/GenBank/DDBJ whole genome shotgun (WGS) entry which is preliminary data.</text>
</comment>
<organism evidence="2 3">
    <name type="scientific">Hymenobacter setariae</name>
    <dbReference type="NCBI Taxonomy" id="2594794"/>
    <lineage>
        <taxon>Bacteria</taxon>
        <taxon>Pseudomonadati</taxon>
        <taxon>Bacteroidota</taxon>
        <taxon>Cytophagia</taxon>
        <taxon>Cytophagales</taxon>
        <taxon>Hymenobacteraceae</taxon>
        <taxon>Hymenobacter</taxon>
    </lineage>
</organism>
<keyword evidence="1" id="KW-0812">Transmembrane</keyword>
<reference evidence="2 3" key="1">
    <citation type="submission" date="2019-07" db="EMBL/GenBank/DDBJ databases">
        <title>Hymenobacter sp. straun FUR1 Genome sequencing and assembly.</title>
        <authorList>
            <person name="Chhetri G."/>
        </authorList>
    </citation>
    <scope>NUCLEOTIDE SEQUENCE [LARGE SCALE GENOMIC DNA]</scope>
    <source>
        <strain evidence="2 3">Fur1</strain>
    </source>
</reference>
<dbReference type="InterPro" id="IPR025250">
    <property type="entry name" value="DUF4199"/>
</dbReference>
<feature type="transmembrane region" description="Helical" evidence="1">
    <location>
        <begin position="19"/>
        <end position="38"/>
    </location>
</feature>
<evidence type="ECO:0000256" key="1">
    <source>
        <dbReference type="SAM" id="Phobius"/>
    </source>
</evidence>
<evidence type="ECO:0000313" key="3">
    <source>
        <dbReference type="Proteomes" id="UP000317624"/>
    </source>
</evidence>
<gene>
    <name evidence="2" type="ORF">FNT36_18650</name>
</gene>
<name>A0A558BP18_9BACT</name>
<dbReference type="EMBL" id="VMRJ01000005">
    <property type="protein sequence ID" value="TVT38223.1"/>
    <property type="molecule type" value="Genomic_DNA"/>
</dbReference>
<feature type="transmembrane region" description="Helical" evidence="1">
    <location>
        <begin position="75"/>
        <end position="99"/>
    </location>
</feature>
<keyword evidence="1" id="KW-0472">Membrane</keyword>
<protein>
    <submittedName>
        <fullName evidence="2">DUF4199 domain-containing protein</fullName>
    </submittedName>
</protein>
<dbReference type="AlphaFoldDB" id="A0A558BP18"/>
<dbReference type="Proteomes" id="UP000317624">
    <property type="component" value="Unassembled WGS sequence"/>
</dbReference>
<dbReference type="RefSeq" id="WP_144850815.1">
    <property type="nucleotide sequence ID" value="NZ_VMRJ01000005.1"/>
</dbReference>
<proteinExistence type="predicted"/>
<sequence length="176" mass="18741">METSTASPLATPTSVGMRYGLLIGLVSIIISFLLNVTHLEQSPAKWLSLVVLVGGIILAQKAFRRANGEFMSYGQGLGVGMVLAAVSSALSAIFSYFYVAFIDPEMPARILEKGRADLEAKGNMSDAQIDQAMHWTAMFVQGPALVIIALVGGLIMGLIVSLITAAILKNPKPEFE</sequence>
<keyword evidence="3" id="KW-1185">Reference proteome</keyword>
<dbReference type="Pfam" id="PF13858">
    <property type="entry name" value="DUF4199"/>
    <property type="match status" value="1"/>
</dbReference>
<feature type="transmembrane region" description="Helical" evidence="1">
    <location>
        <begin position="44"/>
        <end position="63"/>
    </location>
</feature>
<keyword evidence="1" id="KW-1133">Transmembrane helix</keyword>
<dbReference type="OrthoDB" id="1122768at2"/>
<accession>A0A558BP18</accession>
<feature type="transmembrane region" description="Helical" evidence="1">
    <location>
        <begin position="144"/>
        <end position="168"/>
    </location>
</feature>
<evidence type="ECO:0000313" key="2">
    <source>
        <dbReference type="EMBL" id="TVT38223.1"/>
    </source>
</evidence>